<dbReference type="InterPro" id="IPR000182">
    <property type="entry name" value="GNAT_dom"/>
</dbReference>
<dbReference type="Gene3D" id="3.40.630.30">
    <property type="match status" value="1"/>
</dbReference>
<dbReference type="PANTHER" id="PTHR43420">
    <property type="entry name" value="ACETYLTRANSFERASE"/>
    <property type="match status" value="1"/>
</dbReference>
<dbReference type="SUPFAM" id="SSF55729">
    <property type="entry name" value="Acyl-CoA N-acyltransferases (Nat)"/>
    <property type="match status" value="1"/>
</dbReference>
<dbReference type="CDD" id="cd04301">
    <property type="entry name" value="NAT_SF"/>
    <property type="match status" value="1"/>
</dbReference>
<dbReference type="InterPro" id="IPR016181">
    <property type="entry name" value="Acyl_CoA_acyltransferase"/>
</dbReference>
<accession>A0ABN0WNT0</accession>
<evidence type="ECO:0000313" key="5">
    <source>
        <dbReference type="Proteomes" id="UP001500782"/>
    </source>
</evidence>
<reference evidence="4 5" key="1">
    <citation type="journal article" date="2019" name="Int. J. Syst. Evol. Microbiol.">
        <title>The Global Catalogue of Microorganisms (GCM) 10K type strain sequencing project: providing services to taxonomists for standard genome sequencing and annotation.</title>
        <authorList>
            <consortium name="The Broad Institute Genomics Platform"/>
            <consortium name="The Broad Institute Genome Sequencing Center for Infectious Disease"/>
            <person name="Wu L."/>
            <person name="Ma J."/>
        </authorList>
    </citation>
    <scope>NUCLEOTIDE SEQUENCE [LARGE SCALE GENOMIC DNA]</scope>
    <source>
        <strain evidence="4 5">JCM 9731</strain>
    </source>
</reference>
<dbReference type="RefSeq" id="WP_343802401.1">
    <property type="nucleotide sequence ID" value="NZ_BAAADJ010000061.1"/>
</dbReference>
<protein>
    <submittedName>
        <fullName evidence="4">GNAT family N-acetyltransferase</fullName>
    </submittedName>
</protein>
<feature type="domain" description="N-acetyltransferase" evidence="3">
    <location>
        <begin position="1"/>
        <end position="162"/>
    </location>
</feature>
<evidence type="ECO:0000256" key="2">
    <source>
        <dbReference type="ARBA" id="ARBA00023315"/>
    </source>
</evidence>
<name>A0ABN0WNT0_9BACI</name>
<proteinExistence type="predicted"/>
<gene>
    <name evidence="4" type="ORF">GCM10008967_36740</name>
</gene>
<keyword evidence="2" id="KW-0012">Acyltransferase</keyword>
<keyword evidence="1" id="KW-0808">Transferase</keyword>
<dbReference type="Proteomes" id="UP001500782">
    <property type="component" value="Unassembled WGS sequence"/>
</dbReference>
<dbReference type="Pfam" id="PF00583">
    <property type="entry name" value="Acetyltransf_1"/>
    <property type="match status" value="1"/>
</dbReference>
<comment type="caution">
    <text evidence="4">The sequence shown here is derived from an EMBL/GenBank/DDBJ whole genome shotgun (WGS) entry which is preliminary data.</text>
</comment>
<keyword evidence="5" id="KW-1185">Reference proteome</keyword>
<evidence type="ECO:0000256" key="1">
    <source>
        <dbReference type="ARBA" id="ARBA00022679"/>
    </source>
</evidence>
<evidence type="ECO:0000313" key="4">
    <source>
        <dbReference type="EMBL" id="GAA0342933.1"/>
    </source>
</evidence>
<evidence type="ECO:0000259" key="3">
    <source>
        <dbReference type="PROSITE" id="PS51186"/>
    </source>
</evidence>
<dbReference type="InterPro" id="IPR050680">
    <property type="entry name" value="YpeA/RimI_acetyltransf"/>
</dbReference>
<dbReference type="PROSITE" id="PS51186">
    <property type="entry name" value="GNAT"/>
    <property type="match status" value="1"/>
</dbReference>
<dbReference type="EMBL" id="BAAADJ010000061">
    <property type="protein sequence ID" value="GAA0342933.1"/>
    <property type="molecule type" value="Genomic_DNA"/>
</dbReference>
<sequence>MIVRLLGPQDAEDYRKVRLEALRQHPDAFAVSYEEEEVRPVSIYEERFQSNENYTFGAFDGDELIGTVTLLKERYRKLKHRANIVAMYVQSPHRSKGVGKKLMTAAIKQAKSEPDIEQVYLTVVQSNASAKKLYQSLGFTTFGIDSKALKIGQDYLDEELMVLAII</sequence>
<organism evidence="4 5">
    <name type="scientific">Bacillus carboniphilus</name>
    <dbReference type="NCBI Taxonomy" id="86663"/>
    <lineage>
        <taxon>Bacteria</taxon>
        <taxon>Bacillati</taxon>
        <taxon>Bacillota</taxon>
        <taxon>Bacilli</taxon>
        <taxon>Bacillales</taxon>
        <taxon>Bacillaceae</taxon>
        <taxon>Bacillus</taxon>
    </lineage>
</organism>